<evidence type="ECO:0000256" key="1">
    <source>
        <dbReference type="SAM" id="Phobius"/>
    </source>
</evidence>
<organism evidence="2 3">
    <name type="scientific">Paraburkholderia lacunae</name>
    <dbReference type="NCBI Taxonomy" id="2211104"/>
    <lineage>
        <taxon>Bacteria</taxon>
        <taxon>Pseudomonadati</taxon>
        <taxon>Pseudomonadota</taxon>
        <taxon>Betaproteobacteria</taxon>
        <taxon>Burkholderiales</taxon>
        <taxon>Burkholderiaceae</taxon>
        <taxon>Paraburkholderia</taxon>
    </lineage>
</organism>
<protein>
    <submittedName>
        <fullName evidence="2">Uncharacterized protein</fullName>
    </submittedName>
</protein>
<keyword evidence="1" id="KW-0812">Transmembrane</keyword>
<feature type="transmembrane region" description="Helical" evidence="1">
    <location>
        <begin position="38"/>
        <end position="59"/>
    </location>
</feature>
<proteinExistence type="predicted"/>
<keyword evidence="1" id="KW-1133">Transmembrane helix</keyword>
<reference evidence="3" key="1">
    <citation type="submission" date="2018-05" db="EMBL/GenBank/DDBJ databases">
        <authorList>
            <person name="Feng T."/>
        </authorList>
    </citation>
    <scope>NUCLEOTIDE SEQUENCE [LARGE SCALE GENOMIC DNA]</scope>
    <source>
        <strain evidence="3">S27</strain>
    </source>
</reference>
<keyword evidence="3" id="KW-1185">Reference proteome</keyword>
<dbReference type="AlphaFoldDB" id="A0A370N3G1"/>
<dbReference type="Proteomes" id="UP000254875">
    <property type="component" value="Unassembled WGS sequence"/>
</dbReference>
<keyword evidence="1" id="KW-0472">Membrane</keyword>
<evidence type="ECO:0000313" key="2">
    <source>
        <dbReference type="EMBL" id="RDK00131.1"/>
    </source>
</evidence>
<gene>
    <name evidence="2" type="ORF">DLM46_24340</name>
</gene>
<sequence>MIVLLIKNEDVMEKSMISPATARQNARLGRHSEEVRRWVVGCAIAVTALGLFAAAVIYAPSSIGANNTLCLQQIAKEEHLNLEAFFQKPAQQDAFVQAVTICSK</sequence>
<dbReference type="EMBL" id="QHKS01000017">
    <property type="protein sequence ID" value="RDK00131.1"/>
    <property type="molecule type" value="Genomic_DNA"/>
</dbReference>
<accession>A0A370N3G1</accession>
<name>A0A370N3G1_9BURK</name>
<comment type="caution">
    <text evidence="2">The sequence shown here is derived from an EMBL/GenBank/DDBJ whole genome shotgun (WGS) entry which is preliminary data.</text>
</comment>
<evidence type="ECO:0000313" key="3">
    <source>
        <dbReference type="Proteomes" id="UP000254875"/>
    </source>
</evidence>